<dbReference type="SUPFAM" id="SSF57701">
    <property type="entry name" value="Zn2/Cys6 DNA-binding domain"/>
    <property type="match status" value="1"/>
</dbReference>
<feature type="region of interest" description="Disordered" evidence="7">
    <location>
        <begin position="749"/>
        <end position="771"/>
    </location>
</feature>
<evidence type="ECO:0000259" key="8">
    <source>
        <dbReference type="PROSITE" id="PS50048"/>
    </source>
</evidence>
<name>A0A2U9QYZ7_PICKU</name>
<dbReference type="GO" id="GO:0003677">
    <property type="term" value="F:DNA binding"/>
    <property type="evidence" value="ECO:0007669"/>
    <property type="project" value="UniProtKB-KW"/>
</dbReference>
<feature type="compositionally biased region" description="Low complexity" evidence="7">
    <location>
        <begin position="751"/>
        <end position="767"/>
    </location>
</feature>
<dbReference type="STRING" id="4909.A0A2U9QYZ7"/>
<feature type="domain" description="Zn(2)-C6 fungal-type" evidence="8">
    <location>
        <begin position="29"/>
        <end position="63"/>
    </location>
</feature>
<reference evidence="9 10" key="1">
    <citation type="submission" date="2018-06" db="EMBL/GenBank/DDBJ databases">
        <title>Population genomics shows no distinction between pathogenic Candida krusei and environmental Pichia kudriavzevii: One species, four names.</title>
        <authorList>
            <person name="Douglass A.P."/>
            <person name="Offei B."/>
            <person name="Braun-Galleani S."/>
            <person name="Coughlan A.Y."/>
            <person name="Martos A."/>
            <person name="Ortiz-Merino R.A."/>
            <person name="Byrne K.P."/>
            <person name="Wolfe K.H."/>
        </authorList>
    </citation>
    <scope>NUCLEOTIDE SEQUENCE [LARGE SCALE GENOMIC DNA]</scope>
    <source>
        <strain evidence="9 10">CBS573</strain>
    </source>
</reference>
<dbReference type="GO" id="GO:0000981">
    <property type="term" value="F:DNA-binding transcription factor activity, RNA polymerase II-specific"/>
    <property type="evidence" value="ECO:0007669"/>
    <property type="project" value="InterPro"/>
</dbReference>
<dbReference type="VEuPathDB" id="FungiDB:C5L36_0A08510"/>
<proteinExistence type="predicted"/>
<sequence>MTIDTDHISASDPKGVNALKRKYTRSAKACIECHNKKVKCDVSTKPENTKCTNCIHNNLECVIYVRKKRCSNKRKHFVPSNEPIKQDQLSAEIPPKDNHRSPPKGVFTDAHIPGNDKNTLIGCSCPVPKFATKGNVSILNTNLNEIESIPEKQDTSLIPPFPSSILKAPIQNEFPYISSIKLDPNDVLKENMRDLMMTEFGLHESINNHLTTILDNALYQITENNKRAYSLDTIDFQVLEINGCFTLPDEETCWKCIRNFFEYINPQLPIVDKQWFYKNYADLRRPPSLLLLYSILFIGAWHANSEDDDIEKQNENIKISQVFFRRAKLLYECSIEVEPIAIIQSLILFSFNNNSMSSLSKIEYYWSHVAVVVALQYGFHLKPPKSLPEAEKRIRKRLWWILYYRDRSLAFGYSRPSIINLKECEHDDLELEELKQSGFTKLESLYIIYLVKFGKLFDKINTIQQDITKSYLSGKPVLHLMKKCDSTMIKFLGSFPKELKFSFKEPSSQSFLSTMIMSHYYTLLIVIHRANILRHTTDNYPSWAISFQAVLYIKSMSDCLVSKQMISKVAVLSHNTLTTSAIIMLYHLLNEDPKVSEIAKAFFLRVLGIWKSSYKKFPSCYPMLCIFGNLYNSEQYLKEVVRSVAPKDKGREKVETENYDIDEKSSRSLKLPDLSFITHPNFDSNMANSIHNNIDQDYRMFFKIGIDFNKLFTDPVFTEGSSLLPRSEVNNINGNDLFSDVKPKIRVKNDSITTSSSSAKTSPQSTTLKSPETKFQYGHENYTPPRYEVPAINVAVPDEAPQNQCENFGNHIEKNKYPIDLLQATWRPKFIIDDKPINSNTPDYSSFNGGEISTHAENISQDILFSSGYQIMGTDSFHSGIQEDRNLDPQRCKYKNPSSESFPMSTTNVPKFTNSVMQYTKNTEISPVGQVQASMVQYGPLRRNQENTFQPLNMNPQHDLIQKNYSGQYQHPVSTQNLNSENATDQILHQSDSNGSSQLTHQYTYHQPQVLQEYITGCFDANPYSPYQQYPAATEQLLNPYQPHTNKLD</sequence>
<dbReference type="GO" id="GO:0006351">
    <property type="term" value="P:DNA-templated transcription"/>
    <property type="evidence" value="ECO:0007669"/>
    <property type="project" value="InterPro"/>
</dbReference>
<evidence type="ECO:0000313" key="10">
    <source>
        <dbReference type="Proteomes" id="UP000249293"/>
    </source>
</evidence>
<keyword evidence="6" id="KW-0539">Nucleus</keyword>
<dbReference type="PROSITE" id="PS50048">
    <property type="entry name" value="ZN2_CY6_FUNGAL_2"/>
    <property type="match status" value="1"/>
</dbReference>
<dbReference type="GeneID" id="40381963"/>
<gene>
    <name evidence="9" type="ORF">C5L36_0A08510</name>
</gene>
<dbReference type="Proteomes" id="UP000249293">
    <property type="component" value="Chromosome 1"/>
</dbReference>
<dbReference type="EMBL" id="CP028773">
    <property type="protein sequence ID" value="AWU74253.1"/>
    <property type="molecule type" value="Genomic_DNA"/>
</dbReference>
<protein>
    <recommendedName>
        <fullName evidence="8">Zn(2)-C6 fungal-type domain-containing protein</fullName>
    </recommendedName>
</protein>
<evidence type="ECO:0000256" key="7">
    <source>
        <dbReference type="SAM" id="MobiDB-lite"/>
    </source>
</evidence>
<evidence type="ECO:0000256" key="6">
    <source>
        <dbReference type="ARBA" id="ARBA00023242"/>
    </source>
</evidence>
<dbReference type="RefSeq" id="XP_029319730.1">
    <property type="nucleotide sequence ID" value="XM_029463870.1"/>
</dbReference>
<dbReference type="GO" id="GO:0008270">
    <property type="term" value="F:zinc ion binding"/>
    <property type="evidence" value="ECO:0007669"/>
    <property type="project" value="InterPro"/>
</dbReference>
<evidence type="ECO:0000256" key="1">
    <source>
        <dbReference type="ARBA" id="ARBA00022723"/>
    </source>
</evidence>
<dbReference type="InterPro" id="IPR007219">
    <property type="entry name" value="XnlR_reg_dom"/>
</dbReference>
<accession>A0A2U9QYZ7</accession>
<dbReference type="CDD" id="cd00067">
    <property type="entry name" value="GAL4"/>
    <property type="match status" value="1"/>
</dbReference>
<dbReference type="InterPro" id="IPR052073">
    <property type="entry name" value="Amide_Lactam_Regulators"/>
</dbReference>
<keyword evidence="3" id="KW-0805">Transcription regulation</keyword>
<dbReference type="SMART" id="SM00066">
    <property type="entry name" value="GAL4"/>
    <property type="match status" value="1"/>
</dbReference>
<dbReference type="Pfam" id="PF04082">
    <property type="entry name" value="Fungal_trans"/>
    <property type="match status" value="1"/>
</dbReference>
<organism evidence="9 10">
    <name type="scientific">Pichia kudriavzevii</name>
    <name type="common">Yeast</name>
    <name type="synonym">Issatchenkia orientalis</name>
    <dbReference type="NCBI Taxonomy" id="4909"/>
    <lineage>
        <taxon>Eukaryota</taxon>
        <taxon>Fungi</taxon>
        <taxon>Dikarya</taxon>
        <taxon>Ascomycota</taxon>
        <taxon>Saccharomycotina</taxon>
        <taxon>Pichiomycetes</taxon>
        <taxon>Pichiales</taxon>
        <taxon>Pichiaceae</taxon>
        <taxon>Pichia</taxon>
    </lineage>
</organism>
<keyword evidence="2" id="KW-0862">Zinc</keyword>
<evidence type="ECO:0000256" key="4">
    <source>
        <dbReference type="ARBA" id="ARBA00023125"/>
    </source>
</evidence>
<dbReference type="PANTHER" id="PTHR47171">
    <property type="entry name" value="FARA-RELATED"/>
    <property type="match status" value="1"/>
</dbReference>
<dbReference type="OrthoDB" id="5121955at2759"/>
<evidence type="ECO:0000313" key="9">
    <source>
        <dbReference type="EMBL" id="AWU74253.1"/>
    </source>
</evidence>
<evidence type="ECO:0000256" key="2">
    <source>
        <dbReference type="ARBA" id="ARBA00022833"/>
    </source>
</evidence>
<dbReference type="Gene3D" id="4.10.240.10">
    <property type="entry name" value="Zn(2)-C6 fungal-type DNA-binding domain"/>
    <property type="match status" value="1"/>
</dbReference>
<evidence type="ECO:0000256" key="5">
    <source>
        <dbReference type="ARBA" id="ARBA00023163"/>
    </source>
</evidence>
<dbReference type="PROSITE" id="PS00463">
    <property type="entry name" value="ZN2_CY6_FUNGAL_1"/>
    <property type="match status" value="1"/>
</dbReference>
<keyword evidence="5" id="KW-0804">Transcription</keyword>
<dbReference type="KEGG" id="pkz:C5L36_0A08510"/>
<keyword evidence="10" id="KW-1185">Reference proteome</keyword>
<dbReference type="CDD" id="cd12148">
    <property type="entry name" value="fungal_TF_MHR"/>
    <property type="match status" value="1"/>
</dbReference>
<keyword evidence="4" id="KW-0238">DNA-binding</keyword>
<evidence type="ECO:0000256" key="3">
    <source>
        <dbReference type="ARBA" id="ARBA00023015"/>
    </source>
</evidence>
<dbReference type="SMART" id="SM00906">
    <property type="entry name" value="Fungal_trans"/>
    <property type="match status" value="1"/>
</dbReference>
<dbReference type="AlphaFoldDB" id="A0A2U9QYZ7"/>
<dbReference type="PANTHER" id="PTHR47171:SF3">
    <property type="entry name" value="FARA-RELATED"/>
    <property type="match status" value="1"/>
</dbReference>
<dbReference type="InterPro" id="IPR001138">
    <property type="entry name" value="Zn2Cys6_DnaBD"/>
</dbReference>
<dbReference type="Pfam" id="PF00172">
    <property type="entry name" value="Zn_clus"/>
    <property type="match status" value="1"/>
</dbReference>
<dbReference type="InterPro" id="IPR036864">
    <property type="entry name" value="Zn2-C6_fun-type_DNA-bd_sf"/>
</dbReference>
<keyword evidence="1" id="KW-0479">Metal-binding</keyword>